<dbReference type="Proteomes" id="UP001139104">
    <property type="component" value="Unassembled WGS sequence"/>
</dbReference>
<feature type="domain" description="FAD-binding" evidence="4">
    <location>
        <begin position="240"/>
        <end position="324"/>
    </location>
</feature>
<sequence>MLQASASQPLIVGAGPTGLAAALFLAEHGVAARLIDRAEEASRTSRALAVNPRSLELLRSSGVAAAIQAEGRAIEGVCFYEDWKPLATLQFDNLPSRYAMTVLPQARIEALLAEALAWRGVKVERGVAFEAMEQDATGVRARLRAANGEARTVAASLLLGADGAHSQVREALGIPFKGHAFPEAWPLFDLELDDPLDLDHAHVDFLARGLVFLLGLRPGLWRVFGDVPDLLSRLPRGARPGRILWESSFHIADKCADRVEQGRAALAGDAAHIHSPVGARGMNLGIEDAYVFAACAANALGGAPGWLADYGRLRHPVHAKVVARMDRLTALARGQPAWVRLARHYLFPALAGFGPFAHKMQNFVAGLDEPTKVR</sequence>
<keyword evidence="5" id="KW-0503">Monooxygenase</keyword>
<feature type="domain" description="FAD-binding" evidence="4">
    <location>
        <begin position="10"/>
        <end position="197"/>
    </location>
</feature>
<accession>A0ABS9Z8A6</accession>
<evidence type="ECO:0000256" key="3">
    <source>
        <dbReference type="ARBA" id="ARBA00022827"/>
    </source>
</evidence>
<keyword evidence="2" id="KW-0285">Flavoprotein</keyword>
<dbReference type="PANTHER" id="PTHR43004:SF19">
    <property type="entry name" value="BINDING MONOOXYGENASE, PUTATIVE (JCVI)-RELATED"/>
    <property type="match status" value="1"/>
</dbReference>
<evidence type="ECO:0000256" key="2">
    <source>
        <dbReference type="ARBA" id="ARBA00022630"/>
    </source>
</evidence>
<dbReference type="Gene3D" id="3.30.70.2450">
    <property type="match status" value="1"/>
</dbReference>
<dbReference type="InterPro" id="IPR036188">
    <property type="entry name" value="FAD/NAD-bd_sf"/>
</dbReference>
<gene>
    <name evidence="5" type="ORF">K2U94_11765</name>
</gene>
<dbReference type="RefSeq" id="WP_243067384.1">
    <property type="nucleotide sequence ID" value="NZ_JAIVFK010000026.1"/>
</dbReference>
<evidence type="ECO:0000313" key="6">
    <source>
        <dbReference type="Proteomes" id="UP001139104"/>
    </source>
</evidence>
<comment type="cofactor">
    <cofactor evidence="1">
        <name>FAD</name>
        <dbReference type="ChEBI" id="CHEBI:57692"/>
    </cofactor>
</comment>
<keyword evidence="6" id="KW-1185">Reference proteome</keyword>
<dbReference type="Gene3D" id="3.50.50.60">
    <property type="entry name" value="FAD/NAD(P)-binding domain"/>
    <property type="match status" value="1"/>
</dbReference>
<protein>
    <submittedName>
        <fullName evidence="5">FAD-dependent monooxygenase</fullName>
    </submittedName>
</protein>
<dbReference type="SUPFAM" id="SSF51905">
    <property type="entry name" value="FAD/NAD(P)-binding domain"/>
    <property type="match status" value="1"/>
</dbReference>
<evidence type="ECO:0000256" key="1">
    <source>
        <dbReference type="ARBA" id="ARBA00001974"/>
    </source>
</evidence>
<dbReference type="GO" id="GO:0004497">
    <property type="term" value="F:monooxygenase activity"/>
    <property type="evidence" value="ECO:0007669"/>
    <property type="project" value="UniProtKB-KW"/>
</dbReference>
<dbReference type="EMBL" id="JAIVFP010000001">
    <property type="protein sequence ID" value="MCI4683432.1"/>
    <property type="molecule type" value="Genomic_DNA"/>
</dbReference>
<dbReference type="PANTHER" id="PTHR43004">
    <property type="entry name" value="TRK SYSTEM POTASSIUM UPTAKE PROTEIN"/>
    <property type="match status" value="1"/>
</dbReference>
<name>A0ABS9Z8A6_9HYPH</name>
<dbReference type="InterPro" id="IPR050641">
    <property type="entry name" value="RIFMO-like"/>
</dbReference>
<keyword evidence="5" id="KW-0560">Oxidoreductase</keyword>
<dbReference type="InterPro" id="IPR002938">
    <property type="entry name" value="FAD-bd"/>
</dbReference>
<evidence type="ECO:0000259" key="4">
    <source>
        <dbReference type="Pfam" id="PF01494"/>
    </source>
</evidence>
<proteinExistence type="predicted"/>
<dbReference type="PRINTS" id="PR00420">
    <property type="entry name" value="RNGMNOXGNASE"/>
</dbReference>
<evidence type="ECO:0000313" key="5">
    <source>
        <dbReference type="EMBL" id="MCI4683432.1"/>
    </source>
</evidence>
<keyword evidence="3" id="KW-0274">FAD</keyword>
<dbReference type="Pfam" id="PF01494">
    <property type="entry name" value="FAD_binding_3"/>
    <property type="match status" value="2"/>
</dbReference>
<reference evidence="5" key="1">
    <citation type="journal article" date="2022" name="ISME J.">
        <title>Identification of active gaseous-alkane degraders at natural gas seeps.</title>
        <authorList>
            <person name="Farhan Ul Haque M."/>
            <person name="Hernandez M."/>
            <person name="Crombie A.T."/>
            <person name="Murrell J.C."/>
        </authorList>
    </citation>
    <scope>NUCLEOTIDE SEQUENCE</scope>
    <source>
        <strain evidence="5">PC2</strain>
    </source>
</reference>
<organism evidence="5 6">
    <name type="scientific">Candidatus Rhodoblastus alkanivorans</name>
    <dbReference type="NCBI Taxonomy" id="2954117"/>
    <lineage>
        <taxon>Bacteria</taxon>
        <taxon>Pseudomonadati</taxon>
        <taxon>Pseudomonadota</taxon>
        <taxon>Alphaproteobacteria</taxon>
        <taxon>Hyphomicrobiales</taxon>
        <taxon>Rhodoblastaceae</taxon>
        <taxon>Rhodoblastus</taxon>
    </lineage>
</organism>
<comment type="caution">
    <text evidence="5">The sequence shown here is derived from an EMBL/GenBank/DDBJ whole genome shotgun (WGS) entry which is preliminary data.</text>
</comment>